<organism evidence="1 2">
    <name type="scientific">Anabaena azotica FACHB-119</name>
    <dbReference type="NCBI Taxonomy" id="947527"/>
    <lineage>
        <taxon>Bacteria</taxon>
        <taxon>Bacillati</taxon>
        <taxon>Cyanobacteriota</taxon>
        <taxon>Cyanophyceae</taxon>
        <taxon>Nostocales</taxon>
        <taxon>Nostocaceae</taxon>
        <taxon>Anabaena</taxon>
        <taxon>Anabaena azotica</taxon>
    </lineage>
</organism>
<dbReference type="Proteomes" id="UP000661112">
    <property type="component" value="Unassembled WGS sequence"/>
</dbReference>
<accession>A0ABR8CZ44</accession>
<sequence length="46" mass="5248">MYPIISAEVTAIIRSQTPIHTDNSSAFIGVYRRLLLLIHNLHRQTS</sequence>
<comment type="caution">
    <text evidence="1">The sequence shown here is derived from an EMBL/GenBank/DDBJ whole genome shotgun (WGS) entry which is preliminary data.</text>
</comment>
<proteinExistence type="predicted"/>
<dbReference type="RefSeq" id="WP_190466019.1">
    <property type="nucleotide sequence ID" value="NZ_JACJSG010000002.1"/>
</dbReference>
<evidence type="ECO:0008006" key="3">
    <source>
        <dbReference type="Google" id="ProtNLM"/>
    </source>
</evidence>
<keyword evidence="2" id="KW-1185">Reference proteome</keyword>
<dbReference type="EMBL" id="JACJSG010000002">
    <property type="protein sequence ID" value="MBD2499342.1"/>
    <property type="molecule type" value="Genomic_DNA"/>
</dbReference>
<reference evidence="1 2" key="1">
    <citation type="journal article" date="2020" name="ISME J.">
        <title>Comparative genomics reveals insights into cyanobacterial evolution and habitat adaptation.</title>
        <authorList>
            <person name="Chen M.Y."/>
            <person name="Teng W.K."/>
            <person name="Zhao L."/>
            <person name="Hu C.X."/>
            <person name="Zhou Y.K."/>
            <person name="Han B.P."/>
            <person name="Song L.R."/>
            <person name="Shu W.S."/>
        </authorList>
    </citation>
    <scope>NUCLEOTIDE SEQUENCE [LARGE SCALE GENOMIC DNA]</scope>
    <source>
        <strain evidence="1 2">FACHB-119</strain>
    </source>
</reference>
<name>A0ABR8CZ44_9NOST</name>
<gene>
    <name evidence="1" type="ORF">H6G83_01710</name>
</gene>
<evidence type="ECO:0000313" key="1">
    <source>
        <dbReference type="EMBL" id="MBD2499342.1"/>
    </source>
</evidence>
<evidence type="ECO:0000313" key="2">
    <source>
        <dbReference type="Proteomes" id="UP000661112"/>
    </source>
</evidence>
<protein>
    <recommendedName>
        <fullName evidence="3">Transposase</fullName>
    </recommendedName>
</protein>